<reference evidence="2" key="1">
    <citation type="journal article" date="2023" name="Insect Mol. Biol.">
        <title>Genome sequencing provides insights into the evolution of gene families encoding plant cell wall-degrading enzymes in longhorned beetles.</title>
        <authorList>
            <person name="Shin N.R."/>
            <person name="Okamura Y."/>
            <person name="Kirsch R."/>
            <person name="Pauchet Y."/>
        </authorList>
    </citation>
    <scope>NUCLEOTIDE SEQUENCE</scope>
    <source>
        <strain evidence="2">MMC_N1</strain>
    </source>
</reference>
<dbReference type="PANTHER" id="PTHR11360">
    <property type="entry name" value="MONOCARBOXYLATE TRANSPORTER"/>
    <property type="match status" value="1"/>
</dbReference>
<dbReference type="EMBL" id="JAPWTJ010001395">
    <property type="protein sequence ID" value="KAJ8972062.1"/>
    <property type="molecule type" value="Genomic_DNA"/>
</dbReference>
<dbReference type="PANTHER" id="PTHR11360:SF260">
    <property type="entry name" value="MFS DOMAIN-CONTAINING PROTEIN"/>
    <property type="match status" value="1"/>
</dbReference>
<evidence type="ECO:0000313" key="3">
    <source>
        <dbReference type="Proteomes" id="UP001162164"/>
    </source>
</evidence>
<comment type="caution">
    <text evidence="2">The sequence shown here is derived from an EMBL/GenBank/DDBJ whole genome shotgun (WGS) entry which is preliminary data.</text>
</comment>
<dbReference type="Gene3D" id="1.20.1250.20">
    <property type="entry name" value="MFS general substrate transporter like domains"/>
    <property type="match status" value="1"/>
</dbReference>
<feature type="transmembrane region" description="Helical" evidence="1">
    <location>
        <begin position="92"/>
        <end position="112"/>
    </location>
</feature>
<keyword evidence="3" id="KW-1185">Reference proteome</keyword>
<name>A0ABQ9J4H2_9CUCU</name>
<keyword evidence="1" id="KW-1133">Transmembrane helix</keyword>
<dbReference type="Proteomes" id="UP001162164">
    <property type="component" value="Unassembled WGS sequence"/>
</dbReference>
<evidence type="ECO:0000256" key="1">
    <source>
        <dbReference type="SAM" id="Phobius"/>
    </source>
</evidence>
<organism evidence="2 3">
    <name type="scientific">Molorchus minor</name>
    <dbReference type="NCBI Taxonomy" id="1323400"/>
    <lineage>
        <taxon>Eukaryota</taxon>
        <taxon>Metazoa</taxon>
        <taxon>Ecdysozoa</taxon>
        <taxon>Arthropoda</taxon>
        <taxon>Hexapoda</taxon>
        <taxon>Insecta</taxon>
        <taxon>Pterygota</taxon>
        <taxon>Neoptera</taxon>
        <taxon>Endopterygota</taxon>
        <taxon>Coleoptera</taxon>
        <taxon>Polyphaga</taxon>
        <taxon>Cucujiformia</taxon>
        <taxon>Chrysomeloidea</taxon>
        <taxon>Cerambycidae</taxon>
        <taxon>Lamiinae</taxon>
        <taxon>Monochamini</taxon>
        <taxon>Molorchus</taxon>
    </lineage>
</organism>
<proteinExistence type="predicted"/>
<feature type="transmembrane region" description="Helical" evidence="1">
    <location>
        <begin position="198"/>
        <end position="219"/>
    </location>
</feature>
<dbReference type="InterPro" id="IPR050327">
    <property type="entry name" value="Proton-linked_MCT"/>
</dbReference>
<feature type="transmembrane region" description="Helical" evidence="1">
    <location>
        <begin position="118"/>
        <end position="138"/>
    </location>
</feature>
<evidence type="ECO:0000313" key="2">
    <source>
        <dbReference type="EMBL" id="KAJ8972062.1"/>
    </source>
</evidence>
<keyword evidence="1" id="KW-0812">Transmembrane</keyword>
<sequence length="260" mass="29350">MLNIHRYRLRASSCPDIYRNSMTTIAKEKVQWYAGLWDLWDLLVDIFDVSHFADPKYFVFAMSNFLLYTWYDVPYVYLTDNARENGFSKKDASMLISIIGIVNMIGEIILGWAGDRAWANASIIYAVCMGFCGGLIALIPLITDYLWLSVVAGAFWLLDSGELLANLYHTGGTHHGVANLIGPPLGGILYDITGTYDLSFYLAGLFIALSGLMLLILPVTKRYKRFIRRQESSEASIKEESPKEPKPNIFFVCKTKRGTK</sequence>
<dbReference type="SUPFAM" id="SSF103473">
    <property type="entry name" value="MFS general substrate transporter"/>
    <property type="match status" value="1"/>
</dbReference>
<dbReference type="InterPro" id="IPR036259">
    <property type="entry name" value="MFS_trans_sf"/>
</dbReference>
<protein>
    <submittedName>
        <fullName evidence="2">Uncharacterized protein</fullName>
    </submittedName>
</protein>
<accession>A0ABQ9J4H2</accession>
<gene>
    <name evidence="2" type="ORF">NQ317_010931</name>
</gene>
<keyword evidence="1" id="KW-0472">Membrane</keyword>